<reference evidence="1" key="1">
    <citation type="submission" date="2018-05" db="EMBL/GenBank/DDBJ databases">
        <authorList>
            <person name="Lanie J.A."/>
            <person name="Ng W.-L."/>
            <person name="Kazmierczak K.M."/>
            <person name="Andrzejewski T.M."/>
            <person name="Davidsen T.M."/>
            <person name="Wayne K.J."/>
            <person name="Tettelin H."/>
            <person name="Glass J.I."/>
            <person name="Rusch D."/>
            <person name="Podicherti R."/>
            <person name="Tsui H.-C.T."/>
            <person name="Winkler M.E."/>
        </authorList>
    </citation>
    <scope>NUCLEOTIDE SEQUENCE</scope>
</reference>
<dbReference type="EMBL" id="UINC01121179">
    <property type="protein sequence ID" value="SVC96149.1"/>
    <property type="molecule type" value="Genomic_DNA"/>
</dbReference>
<proteinExistence type="predicted"/>
<dbReference type="AlphaFoldDB" id="A0A382REL1"/>
<accession>A0A382REL1</accession>
<evidence type="ECO:0000313" key="1">
    <source>
        <dbReference type="EMBL" id="SVC96149.1"/>
    </source>
</evidence>
<organism evidence="1">
    <name type="scientific">marine metagenome</name>
    <dbReference type="NCBI Taxonomy" id="408172"/>
    <lineage>
        <taxon>unclassified sequences</taxon>
        <taxon>metagenomes</taxon>
        <taxon>ecological metagenomes</taxon>
    </lineage>
</organism>
<protein>
    <submittedName>
        <fullName evidence="1">Uncharacterized protein</fullName>
    </submittedName>
</protein>
<sequence length="157" mass="17514">MKRLLAPIIFCLTAFLLIEAAPPAKWTEHRRALLVNASDDKAHAGKVKELEKALQTKGFVVKFIGDAPKTDGVTYEKWVRSIPTMGVSVFYYLGRLETEKSPDGKRVCYSMQLGGYKVLPPARDPSLGRAQAEDKPWLSLERLSQKLSKNVARANLV</sequence>
<name>A0A382REL1_9ZZZZ</name>
<feature type="non-terminal residue" evidence="1">
    <location>
        <position position="157"/>
    </location>
</feature>
<gene>
    <name evidence="1" type="ORF">METZ01_LOCUS349003</name>
</gene>